<evidence type="ECO:0000256" key="1">
    <source>
        <dbReference type="ARBA" id="ARBA00006479"/>
    </source>
</evidence>
<proteinExistence type="inferred from homology"/>
<dbReference type="Proteomes" id="UP000606600">
    <property type="component" value="Unassembled WGS sequence"/>
</dbReference>
<reference evidence="2 3" key="1">
    <citation type="submission" date="2020-09" db="EMBL/GenBank/DDBJ databases">
        <title>Novel species of Mucilaginibacter isolated from a glacier on the Tibetan Plateau.</title>
        <authorList>
            <person name="Liu Q."/>
            <person name="Xin Y.-H."/>
        </authorList>
    </citation>
    <scope>NUCLEOTIDE SEQUENCE [LARGE SCALE GENOMIC DNA]</scope>
    <source>
        <strain evidence="2 3">ZT4R22</strain>
    </source>
</reference>
<dbReference type="PANTHER" id="PTHR18964:SF149">
    <property type="entry name" value="BIFUNCTIONAL UDP-N-ACETYLGLUCOSAMINE 2-EPIMERASE_N-ACETYLMANNOSAMINE KINASE"/>
    <property type="match status" value="1"/>
</dbReference>
<dbReference type="Pfam" id="PF00480">
    <property type="entry name" value="ROK"/>
    <property type="match status" value="1"/>
</dbReference>
<dbReference type="InterPro" id="IPR043129">
    <property type="entry name" value="ATPase_NBD"/>
</dbReference>
<dbReference type="InterPro" id="IPR000600">
    <property type="entry name" value="ROK"/>
</dbReference>
<evidence type="ECO:0000313" key="2">
    <source>
        <dbReference type="EMBL" id="MBD1363317.1"/>
    </source>
</evidence>
<gene>
    <name evidence="2" type="ORF">IDJ77_05785</name>
</gene>
<sequence length="251" mass="27571">MKTTPSQLKILSIDIGGSSIKATILDNKGNLKMDYKKVVTPKPANPENVIKSIKTLVKDYPPFDKVSVGFPGYVRNGVVKTAPNLGNDFWKDVNFRQKLEEALGKDAQVVNDADMQGLGVVSGKGLEMVITLGTGFGTALLMDGHLLPHLEVAHHPVSKGRDYDEYIGDIALDKEGVKKWNSRIKKVFKILKTVFNYDYLYIGGGNSDKLTFKLDKNMKIVTNADGIKGGARLWAEDKHPVTHTAMATPTK</sequence>
<comment type="similarity">
    <text evidence="1">Belongs to the ROK (NagC/XylR) family.</text>
</comment>
<dbReference type="PANTHER" id="PTHR18964">
    <property type="entry name" value="ROK (REPRESSOR, ORF, KINASE) FAMILY"/>
    <property type="match status" value="1"/>
</dbReference>
<dbReference type="EMBL" id="JACWMY010000003">
    <property type="protein sequence ID" value="MBD1363317.1"/>
    <property type="molecule type" value="Genomic_DNA"/>
</dbReference>
<organism evidence="2 3">
    <name type="scientific">Mucilaginibacter pankratovii</name>
    <dbReference type="NCBI Taxonomy" id="2772110"/>
    <lineage>
        <taxon>Bacteria</taxon>
        <taxon>Pseudomonadati</taxon>
        <taxon>Bacteroidota</taxon>
        <taxon>Sphingobacteriia</taxon>
        <taxon>Sphingobacteriales</taxon>
        <taxon>Sphingobacteriaceae</taxon>
        <taxon>Mucilaginibacter</taxon>
    </lineage>
</organism>
<evidence type="ECO:0000313" key="3">
    <source>
        <dbReference type="Proteomes" id="UP000606600"/>
    </source>
</evidence>
<keyword evidence="3" id="KW-1185">Reference proteome</keyword>
<accession>A0ABR7WPW1</accession>
<comment type="caution">
    <text evidence="2">The sequence shown here is derived from an EMBL/GenBank/DDBJ whole genome shotgun (WGS) entry which is preliminary data.</text>
</comment>
<dbReference type="Gene3D" id="3.30.420.40">
    <property type="match status" value="2"/>
</dbReference>
<dbReference type="RefSeq" id="WP_191187999.1">
    <property type="nucleotide sequence ID" value="NZ_JACWMY010000003.1"/>
</dbReference>
<dbReference type="SUPFAM" id="SSF53067">
    <property type="entry name" value="Actin-like ATPase domain"/>
    <property type="match status" value="1"/>
</dbReference>
<name>A0ABR7WPW1_9SPHI</name>
<protein>
    <submittedName>
        <fullName evidence="2">ROK family protein</fullName>
    </submittedName>
</protein>